<comment type="caution">
    <text evidence="2">The sequence shown here is derived from an EMBL/GenBank/DDBJ whole genome shotgun (WGS) entry which is preliminary data.</text>
</comment>
<name>A0AAV4RW57_CAEEX</name>
<evidence type="ECO:0000313" key="2">
    <source>
        <dbReference type="EMBL" id="GIY24342.1"/>
    </source>
</evidence>
<dbReference type="AlphaFoldDB" id="A0AAV4RW57"/>
<dbReference type="EMBL" id="BPLR01008388">
    <property type="protein sequence ID" value="GIY24342.1"/>
    <property type="molecule type" value="Genomic_DNA"/>
</dbReference>
<feature type="transmembrane region" description="Helical" evidence="1">
    <location>
        <begin position="60"/>
        <end position="83"/>
    </location>
</feature>
<keyword evidence="1" id="KW-0812">Transmembrane</keyword>
<organism evidence="2 3">
    <name type="scientific">Caerostris extrusa</name>
    <name type="common">Bark spider</name>
    <name type="synonym">Caerostris bankana</name>
    <dbReference type="NCBI Taxonomy" id="172846"/>
    <lineage>
        <taxon>Eukaryota</taxon>
        <taxon>Metazoa</taxon>
        <taxon>Ecdysozoa</taxon>
        <taxon>Arthropoda</taxon>
        <taxon>Chelicerata</taxon>
        <taxon>Arachnida</taxon>
        <taxon>Araneae</taxon>
        <taxon>Araneomorphae</taxon>
        <taxon>Entelegynae</taxon>
        <taxon>Araneoidea</taxon>
        <taxon>Araneidae</taxon>
        <taxon>Caerostris</taxon>
    </lineage>
</organism>
<protein>
    <submittedName>
        <fullName evidence="2">Uncharacterized protein</fullName>
    </submittedName>
</protein>
<gene>
    <name evidence="2" type="ORF">CEXT_513691</name>
</gene>
<sequence>MRIIIRKINKHISLRELKAHFEKILNAFCYLMIAGIQHLFPKLFLHRLLYRDQRYVCDILIQTFPVSFTPEISFMTLLGRIIVRAQAEITPYRLPVLRGLLGNVNSMSKGRRIRVYVPCKRLFLEH</sequence>
<feature type="transmembrane region" description="Helical" evidence="1">
    <location>
        <begin position="21"/>
        <end position="40"/>
    </location>
</feature>
<reference evidence="2 3" key="1">
    <citation type="submission" date="2021-06" db="EMBL/GenBank/DDBJ databases">
        <title>Caerostris extrusa draft genome.</title>
        <authorList>
            <person name="Kono N."/>
            <person name="Arakawa K."/>
        </authorList>
    </citation>
    <scope>NUCLEOTIDE SEQUENCE [LARGE SCALE GENOMIC DNA]</scope>
</reference>
<proteinExistence type="predicted"/>
<evidence type="ECO:0000313" key="3">
    <source>
        <dbReference type="Proteomes" id="UP001054945"/>
    </source>
</evidence>
<keyword evidence="3" id="KW-1185">Reference proteome</keyword>
<accession>A0AAV4RW57</accession>
<evidence type="ECO:0000256" key="1">
    <source>
        <dbReference type="SAM" id="Phobius"/>
    </source>
</evidence>
<keyword evidence="1" id="KW-1133">Transmembrane helix</keyword>
<dbReference type="Proteomes" id="UP001054945">
    <property type="component" value="Unassembled WGS sequence"/>
</dbReference>
<keyword evidence="1" id="KW-0472">Membrane</keyword>